<feature type="transmembrane region" description="Helical" evidence="1">
    <location>
        <begin position="95"/>
        <end position="116"/>
    </location>
</feature>
<keyword evidence="1" id="KW-0812">Transmembrane</keyword>
<evidence type="ECO:0000256" key="1">
    <source>
        <dbReference type="SAM" id="Phobius"/>
    </source>
</evidence>
<reference evidence="2" key="1">
    <citation type="submission" date="2020-07" db="EMBL/GenBank/DDBJ databases">
        <title>Huge and variable diversity of episymbiotic CPR bacteria and DPANN archaea in groundwater ecosystems.</title>
        <authorList>
            <person name="He C.Y."/>
            <person name="Keren R."/>
            <person name="Whittaker M."/>
            <person name="Farag I.F."/>
            <person name="Doudna J."/>
            <person name="Cate J.H.D."/>
            <person name="Banfield J.F."/>
        </authorList>
    </citation>
    <scope>NUCLEOTIDE SEQUENCE</scope>
    <source>
        <strain evidence="2">NC_groundwater_1813_Pr3_B-0.1um_71_17</strain>
    </source>
</reference>
<accession>A0A933SEW6</accession>
<dbReference type="Proteomes" id="UP000696931">
    <property type="component" value="Unassembled WGS sequence"/>
</dbReference>
<name>A0A933SEW6_UNCEI</name>
<evidence type="ECO:0000313" key="2">
    <source>
        <dbReference type="EMBL" id="MBI5170857.1"/>
    </source>
</evidence>
<comment type="caution">
    <text evidence="2">The sequence shown here is derived from an EMBL/GenBank/DDBJ whole genome shotgun (WGS) entry which is preliminary data.</text>
</comment>
<gene>
    <name evidence="2" type="ORF">HZA61_15315</name>
</gene>
<proteinExistence type="predicted"/>
<organism evidence="2 3">
    <name type="scientific">Eiseniibacteriota bacterium</name>
    <dbReference type="NCBI Taxonomy" id="2212470"/>
    <lineage>
        <taxon>Bacteria</taxon>
        <taxon>Candidatus Eiseniibacteriota</taxon>
    </lineage>
</organism>
<protein>
    <submittedName>
        <fullName evidence="2">Uncharacterized protein</fullName>
    </submittedName>
</protein>
<dbReference type="AlphaFoldDB" id="A0A933SEW6"/>
<dbReference type="EMBL" id="JACRIW010000111">
    <property type="protein sequence ID" value="MBI5170857.1"/>
    <property type="molecule type" value="Genomic_DNA"/>
</dbReference>
<sequence length="164" mass="17231">MKRSTLVAVLVTAAVLIVAGNLPRLPWDRLSSAARASASQAVAAWPAKVRIALPHPEPRIAAPRGAEGAATRFGMPREPGAIAFAREAWTSAGPVAFAMGGSLLALFALTGAYALARRNRRDTRSLVYALARRGAPTAAIARSVRLPQDAVRTLLAPGAPTRRH</sequence>
<evidence type="ECO:0000313" key="3">
    <source>
        <dbReference type="Proteomes" id="UP000696931"/>
    </source>
</evidence>
<keyword evidence="1" id="KW-0472">Membrane</keyword>
<keyword evidence="1" id="KW-1133">Transmembrane helix</keyword>